<dbReference type="EMBL" id="CADCVT010000200">
    <property type="protein sequence ID" value="CAA9502252.1"/>
    <property type="molecule type" value="Genomic_DNA"/>
</dbReference>
<name>A0A6J4SQP7_9ACTN</name>
<sequence length="41" mass="4345">CAVQAGTPAAAYYSDLHCKAFQDVDWYFEASFPAGAATRSG</sequence>
<feature type="non-terminal residue" evidence="1">
    <location>
        <position position="41"/>
    </location>
</feature>
<accession>A0A6J4SQP7</accession>
<proteinExistence type="predicted"/>
<feature type="non-terminal residue" evidence="1">
    <location>
        <position position="1"/>
    </location>
</feature>
<organism evidence="1">
    <name type="scientific">uncultured Solirubrobacteraceae bacterium</name>
    <dbReference type="NCBI Taxonomy" id="1162706"/>
    <lineage>
        <taxon>Bacteria</taxon>
        <taxon>Bacillati</taxon>
        <taxon>Actinomycetota</taxon>
        <taxon>Thermoleophilia</taxon>
        <taxon>Solirubrobacterales</taxon>
        <taxon>Solirubrobacteraceae</taxon>
        <taxon>environmental samples</taxon>
    </lineage>
</organism>
<gene>
    <name evidence="1" type="ORF">AVDCRST_MAG85-1841</name>
</gene>
<protein>
    <submittedName>
        <fullName evidence="1">Uncharacterized protein</fullName>
    </submittedName>
</protein>
<dbReference type="AlphaFoldDB" id="A0A6J4SQP7"/>
<evidence type="ECO:0000313" key="1">
    <source>
        <dbReference type="EMBL" id="CAA9502252.1"/>
    </source>
</evidence>
<reference evidence="1" key="1">
    <citation type="submission" date="2020-02" db="EMBL/GenBank/DDBJ databases">
        <authorList>
            <person name="Meier V. D."/>
        </authorList>
    </citation>
    <scope>NUCLEOTIDE SEQUENCE</scope>
    <source>
        <strain evidence="1">AVDCRST_MAG85</strain>
    </source>
</reference>